<protein>
    <submittedName>
        <fullName evidence="1">DNA-binding HTH domain-containing protein</fullName>
    </submittedName>
</protein>
<dbReference type="InterPro" id="IPR016032">
    <property type="entry name" value="Sig_transdc_resp-reg_C-effctor"/>
</dbReference>
<gene>
    <name evidence="1" type="ORF">RINTU1_32830</name>
</gene>
<comment type="caution">
    <text evidence="1">The sequence shown here is derived from an EMBL/GenBank/DDBJ whole genome shotgun (WGS) entry which is preliminary data.</text>
</comment>
<dbReference type="InterPro" id="IPR036388">
    <property type="entry name" value="WH-like_DNA-bd_sf"/>
</dbReference>
<proteinExistence type="predicted"/>
<evidence type="ECO:0000313" key="2">
    <source>
        <dbReference type="Proteomes" id="UP000504714"/>
    </source>
</evidence>
<dbReference type="Proteomes" id="UP000504714">
    <property type="component" value="Unassembled WGS sequence"/>
</dbReference>
<dbReference type="SUPFAM" id="SSF46894">
    <property type="entry name" value="C-terminal effector domain of the bipartite response regulators"/>
    <property type="match status" value="1"/>
</dbReference>
<dbReference type="GO" id="GO:0006355">
    <property type="term" value="P:regulation of DNA-templated transcription"/>
    <property type="evidence" value="ECO:0007669"/>
    <property type="project" value="InterPro"/>
</dbReference>
<organism evidence="1 2">
    <name type="scientific">Candidatus Regiella insecticola</name>
    <dbReference type="NCBI Taxonomy" id="138073"/>
    <lineage>
        <taxon>Bacteria</taxon>
        <taxon>Pseudomonadati</taxon>
        <taxon>Pseudomonadota</taxon>
        <taxon>Gammaproteobacteria</taxon>
        <taxon>Enterobacterales</taxon>
        <taxon>Enterobacteriaceae</taxon>
        <taxon>aphid secondary symbionts</taxon>
        <taxon>Candidatus Regiella</taxon>
    </lineage>
</organism>
<evidence type="ECO:0000313" key="1">
    <source>
        <dbReference type="EMBL" id="GFN47280.1"/>
    </source>
</evidence>
<dbReference type="AlphaFoldDB" id="A0A6L2ZS25"/>
<sequence>MKEFYIGDFSPYCGLFPELSQIQLKVFVMYSYSVSPNRIAIELNITVNTFYSYIKIIKSKYNVKSSSELRNIFYVRKDFYLLNMLHQYTQLHISKNHTDGGATR</sequence>
<dbReference type="EMBL" id="BLXO01000008">
    <property type="protein sequence ID" value="GFN47280.1"/>
    <property type="molecule type" value="Genomic_DNA"/>
</dbReference>
<accession>A0A6L2ZS25</accession>
<keyword evidence="1" id="KW-0238">DNA-binding</keyword>
<dbReference type="GO" id="GO:0003677">
    <property type="term" value="F:DNA binding"/>
    <property type="evidence" value="ECO:0007669"/>
    <property type="project" value="UniProtKB-KW"/>
</dbReference>
<name>A0A6L2ZS25_9ENTR</name>
<reference evidence="1 2" key="1">
    <citation type="submission" date="2020-06" db="EMBL/GenBank/DDBJ databases">
        <title>The genome sequence of Candidatus Regiella insecticola strain Tut.</title>
        <authorList>
            <person name="Nikoh N."/>
            <person name="Tsuchida T."/>
            <person name="Koga R."/>
            <person name="Oshima K."/>
            <person name="Hattori M."/>
            <person name="Fukatsu T."/>
        </authorList>
    </citation>
    <scope>NUCLEOTIDE SEQUENCE [LARGE SCALE GENOMIC DNA]</scope>
    <source>
        <strain evidence="1 2">Tut</strain>
    </source>
</reference>
<dbReference type="Gene3D" id="1.10.10.10">
    <property type="entry name" value="Winged helix-like DNA-binding domain superfamily/Winged helix DNA-binding domain"/>
    <property type="match status" value="1"/>
</dbReference>